<sequence length="424" mass="49035">MLSHRMQTPRQLWGCLLLVTMATTYAASSKEQAEKIKTLQNEIKTMQTENQRLRGMQTVVSQLQEQIKLMQLEGTNVGAESNELLEKDNEIAQLVSQLQAVSQENDKHKSQLEKLTKELRTKSATGDTIEQSSTSTTSTCTKEKSTIKNLQQENSDLRKEVKSVNDLNIQWQDKSERSDKFVLEMASNLTRCQMEAIGKATDVRVQYEDRLKNANKLAEDCKSENKQLYKDLSNVEKESYKQKKRVDDLNEQLEEMTKLRNEALLLNPRDPQDRDDIQYDKEIEKLTAEKRKIVEELWKEREEFTKYKADAGNAVAIKQKLESLEGVGDLHQACIASLETERNKLRVEQQRSFICESNEQTYKFYFFIALGCLVVAITQQIVSTVLRSNKPKLTIKDLGIQQEIQKRKQEKETLNKKSNSKKRR</sequence>
<keyword evidence="6" id="KW-1185">Reference proteome</keyword>
<protein>
    <submittedName>
        <fullName evidence="5">Uncharacterized protein</fullName>
    </submittedName>
</protein>
<feature type="signal peptide" evidence="4">
    <location>
        <begin position="1"/>
        <end position="26"/>
    </location>
</feature>
<evidence type="ECO:0000313" key="6">
    <source>
        <dbReference type="Proteomes" id="UP000749559"/>
    </source>
</evidence>
<comment type="caution">
    <text evidence="5">The sequence shown here is derived from an EMBL/GenBank/DDBJ whole genome shotgun (WGS) entry which is preliminary data.</text>
</comment>
<evidence type="ECO:0000313" key="5">
    <source>
        <dbReference type="EMBL" id="CAH1801372.1"/>
    </source>
</evidence>
<feature type="transmembrane region" description="Helical" evidence="3">
    <location>
        <begin position="364"/>
        <end position="386"/>
    </location>
</feature>
<evidence type="ECO:0000256" key="1">
    <source>
        <dbReference type="SAM" id="Coils"/>
    </source>
</evidence>
<proteinExistence type="predicted"/>
<gene>
    <name evidence="5" type="ORF">OFUS_LOCUS25167</name>
</gene>
<accession>A0A8S4Q7F6</accession>
<keyword evidence="1" id="KW-0175">Coiled coil</keyword>
<dbReference type="Proteomes" id="UP000749559">
    <property type="component" value="Unassembled WGS sequence"/>
</dbReference>
<keyword evidence="3" id="KW-1133">Transmembrane helix</keyword>
<feature type="region of interest" description="Disordered" evidence="2">
    <location>
        <begin position="122"/>
        <end position="147"/>
    </location>
</feature>
<organism evidence="5 6">
    <name type="scientific">Owenia fusiformis</name>
    <name type="common">Polychaete worm</name>
    <dbReference type="NCBI Taxonomy" id="6347"/>
    <lineage>
        <taxon>Eukaryota</taxon>
        <taxon>Metazoa</taxon>
        <taxon>Spiralia</taxon>
        <taxon>Lophotrochozoa</taxon>
        <taxon>Annelida</taxon>
        <taxon>Polychaeta</taxon>
        <taxon>Sedentaria</taxon>
        <taxon>Canalipalpata</taxon>
        <taxon>Sabellida</taxon>
        <taxon>Oweniida</taxon>
        <taxon>Oweniidae</taxon>
        <taxon>Owenia</taxon>
    </lineage>
</organism>
<keyword evidence="3" id="KW-0812">Transmembrane</keyword>
<keyword evidence="4" id="KW-0732">Signal</keyword>
<evidence type="ECO:0000256" key="3">
    <source>
        <dbReference type="SAM" id="Phobius"/>
    </source>
</evidence>
<keyword evidence="3" id="KW-0472">Membrane</keyword>
<evidence type="ECO:0000256" key="4">
    <source>
        <dbReference type="SAM" id="SignalP"/>
    </source>
</evidence>
<feature type="coiled-coil region" evidence="1">
    <location>
        <begin position="204"/>
        <end position="303"/>
    </location>
</feature>
<dbReference type="EMBL" id="CAIIXF020000012">
    <property type="protein sequence ID" value="CAH1801372.1"/>
    <property type="molecule type" value="Genomic_DNA"/>
</dbReference>
<feature type="compositionally biased region" description="Low complexity" evidence="2">
    <location>
        <begin position="128"/>
        <end position="140"/>
    </location>
</feature>
<reference evidence="5" key="1">
    <citation type="submission" date="2022-03" db="EMBL/GenBank/DDBJ databases">
        <authorList>
            <person name="Martin C."/>
        </authorList>
    </citation>
    <scope>NUCLEOTIDE SEQUENCE</scope>
</reference>
<name>A0A8S4Q7F6_OWEFU</name>
<dbReference type="AlphaFoldDB" id="A0A8S4Q7F6"/>
<evidence type="ECO:0000256" key="2">
    <source>
        <dbReference type="SAM" id="MobiDB-lite"/>
    </source>
</evidence>
<feature type="chain" id="PRO_5035749044" evidence="4">
    <location>
        <begin position="27"/>
        <end position="424"/>
    </location>
</feature>